<keyword evidence="9" id="KW-0234">DNA repair</keyword>
<dbReference type="GO" id="GO:0035539">
    <property type="term" value="F:8-oxo-7,8-dihydrodeoxyguanosine triphosphate pyrophosphatase activity"/>
    <property type="evidence" value="ECO:0007669"/>
    <property type="project" value="UniProtKB-EC"/>
</dbReference>
<dbReference type="GO" id="GO:0046872">
    <property type="term" value="F:metal ion binding"/>
    <property type="evidence" value="ECO:0007669"/>
    <property type="project" value="UniProtKB-KW"/>
</dbReference>
<evidence type="ECO:0000256" key="8">
    <source>
        <dbReference type="ARBA" id="ARBA00022842"/>
    </source>
</evidence>
<dbReference type="Gene3D" id="3.90.79.10">
    <property type="entry name" value="Nucleoside Triphosphate Pyrophosphohydrolase"/>
    <property type="match status" value="1"/>
</dbReference>
<dbReference type="EC" id="3.6.1.55" evidence="11"/>
<keyword evidence="8" id="KW-0460">Magnesium</keyword>
<proteinExistence type="inferred from homology"/>
<evidence type="ECO:0000313" key="14">
    <source>
        <dbReference type="EMBL" id="SBN39669.1"/>
    </source>
</evidence>
<evidence type="ECO:0000256" key="9">
    <source>
        <dbReference type="ARBA" id="ARBA00023204"/>
    </source>
</evidence>
<comment type="cofactor">
    <cofactor evidence="1">
        <name>Mg(2+)</name>
        <dbReference type="ChEBI" id="CHEBI:18420"/>
    </cofactor>
</comment>
<evidence type="ECO:0000259" key="13">
    <source>
        <dbReference type="PROSITE" id="PS51462"/>
    </source>
</evidence>
<sequence length="147" mass="16094">MGSVLYPKLQVLDVVAAVIVDGDHYLACRRDAGLDAGGKWEFPGGKVKPGETAQQALRREIREELGVDVEVHDMLTSSQTTKSDRIIDIRFYLATAAERPTHSDAHDKLTWLTADELPALDWATPDLPAVGQLNSKYALELSAPVLN</sequence>
<dbReference type="InterPro" id="IPR020476">
    <property type="entry name" value="Nudix_hydrolase"/>
</dbReference>
<evidence type="ECO:0000256" key="2">
    <source>
        <dbReference type="ARBA" id="ARBA00005582"/>
    </source>
</evidence>
<dbReference type="EMBL" id="LT576035">
    <property type="protein sequence ID" value="SBN39669.1"/>
    <property type="molecule type" value="Genomic_DNA"/>
</dbReference>
<dbReference type="GO" id="GO:0006260">
    <property type="term" value="P:DNA replication"/>
    <property type="evidence" value="ECO:0007669"/>
    <property type="project" value="UniProtKB-KW"/>
</dbReference>
<dbReference type="PRINTS" id="PR00502">
    <property type="entry name" value="NUDIXFAMILY"/>
</dbReference>
<comment type="catalytic activity">
    <reaction evidence="10">
        <text>8-oxo-dGTP + H2O = 8-oxo-dGMP + diphosphate + H(+)</text>
        <dbReference type="Rhea" id="RHEA:31575"/>
        <dbReference type="ChEBI" id="CHEBI:15377"/>
        <dbReference type="ChEBI" id="CHEBI:15378"/>
        <dbReference type="ChEBI" id="CHEBI:33019"/>
        <dbReference type="ChEBI" id="CHEBI:63224"/>
        <dbReference type="ChEBI" id="CHEBI:77896"/>
        <dbReference type="EC" id="3.6.1.55"/>
    </reaction>
</comment>
<evidence type="ECO:0000256" key="1">
    <source>
        <dbReference type="ARBA" id="ARBA00001946"/>
    </source>
</evidence>
<dbReference type="PROSITE" id="PS00893">
    <property type="entry name" value="NUDIX_BOX"/>
    <property type="match status" value="1"/>
</dbReference>
<protein>
    <recommendedName>
        <fullName evidence="11">8-oxo-dGTP diphosphatase</fullName>
        <ecNumber evidence="11">3.6.1.55</ecNumber>
    </recommendedName>
</protein>
<evidence type="ECO:0000256" key="11">
    <source>
        <dbReference type="ARBA" id="ARBA00038905"/>
    </source>
</evidence>
<dbReference type="InterPro" id="IPR000086">
    <property type="entry name" value="NUDIX_hydrolase_dom"/>
</dbReference>
<name>A0A2C8AYG0_9ACTN</name>
<reference evidence="15 16" key="2">
    <citation type="submission" date="2016-09" db="EMBL/GenBank/DDBJ databases">
        <authorList>
            <person name="Laine KS P."/>
        </authorList>
    </citation>
    <scope>NUCLEOTIDE SEQUENCE [LARGE SCALE GENOMIC DNA]</scope>
    <source>
        <strain evidence="15">PFRJS-23</strain>
    </source>
</reference>
<dbReference type="Pfam" id="PF00293">
    <property type="entry name" value="NUDIX"/>
    <property type="match status" value="1"/>
</dbReference>
<evidence type="ECO:0000256" key="5">
    <source>
        <dbReference type="ARBA" id="ARBA00022723"/>
    </source>
</evidence>
<comment type="similarity">
    <text evidence="2 12">Belongs to the Nudix hydrolase family.</text>
</comment>
<dbReference type="PANTHER" id="PTHR47707:SF1">
    <property type="entry name" value="NUDIX HYDROLASE FAMILY PROTEIN"/>
    <property type="match status" value="1"/>
</dbReference>
<keyword evidence="7 12" id="KW-0378">Hydrolase</keyword>
<accession>A0A2C8AYG0</accession>
<dbReference type="InterPro" id="IPR020084">
    <property type="entry name" value="NUDIX_hydrolase_CS"/>
</dbReference>
<keyword evidence="5" id="KW-0479">Metal-binding</keyword>
<keyword evidence="6" id="KW-0227">DNA damage</keyword>
<dbReference type="GO" id="GO:0044716">
    <property type="term" value="F:8-oxo-GDP phosphatase activity"/>
    <property type="evidence" value="ECO:0007669"/>
    <property type="project" value="TreeGrafter"/>
</dbReference>
<keyword evidence="4" id="KW-0235">DNA replication</keyword>
<dbReference type="GO" id="GO:0008413">
    <property type="term" value="F:8-oxo-7,8-dihydroguanosine triphosphate pyrophosphatase activity"/>
    <property type="evidence" value="ECO:0007669"/>
    <property type="project" value="TreeGrafter"/>
</dbReference>
<dbReference type="GO" id="GO:0044715">
    <property type="term" value="F:8-oxo-dGDP phosphatase activity"/>
    <property type="evidence" value="ECO:0007669"/>
    <property type="project" value="TreeGrafter"/>
</dbReference>
<evidence type="ECO:0000256" key="12">
    <source>
        <dbReference type="RuleBase" id="RU003476"/>
    </source>
</evidence>
<evidence type="ECO:0000313" key="16">
    <source>
        <dbReference type="Proteomes" id="UP000250080"/>
    </source>
</evidence>
<evidence type="ECO:0000256" key="3">
    <source>
        <dbReference type="ARBA" id="ARBA00022457"/>
    </source>
</evidence>
<dbReference type="GO" id="GO:0006281">
    <property type="term" value="P:DNA repair"/>
    <property type="evidence" value="ECO:0007669"/>
    <property type="project" value="UniProtKB-KW"/>
</dbReference>
<dbReference type="CDD" id="cd03425">
    <property type="entry name" value="NUDIX_MutT_NudA_like"/>
    <property type="match status" value="1"/>
</dbReference>
<feature type="domain" description="Nudix hydrolase" evidence="13">
    <location>
        <begin position="10"/>
        <end position="134"/>
    </location>
</feature>
<evidence type="ECO:0000256" key="7">
    <source>
        <dbReference type="ARBA" id="ARBA00022801"/>
    </source>
</evidence>
<dbReference type="AlphaFoldDB" id="A0A2C8AYG0"/>
<dbReference type="InterPro" id="IPR047127">
    <property type="entry name" value="MutT-like"/>
</dbReference>
<evidence type="ECO:0000256" key="6">
    <source>
        <dbReference type="ARBA" id="ARBA00022763"/>
    </source>
</evidence>
<dbReference type="PANTHER" id="PTHR47707">
    <property type="entry name" value="8-OXO-DGTP DIPHOSPHATASE"/>
    <property type="match status" value="1"/>
</dbReference>
<dbReference type="PROSITE" id="PS51462">
    <property type="entry name" value="NUDIX"/>
    <property type="match status" value="1"/>
</dbReference>
<evidence type="ECO:0000313" key="15">
    <source>
        <dbReference type="EMBL" id="SCQ74521.1"/>
    </source>
</evidence>
<dbReference type="InterPro" id="IPR015797">
    <property type="entry name" value="NUDIX_hydrolase-like_dom_sf"/>
</dbReference>
<dbReference type="Proteomes" id="UP000250080">
    <property type="component" value="Chromosome I"/>
</dbReference>
<dbReference type="EMBL" id="LT618793">
    <property type="protein sequence ID" value="SCQ74521.1"/>
    <property type="molecule type" value="Genomic_DNA"/>
</dbReference>
<keyword evidence="3" id="KW-0515">Mutator protein</keyword>
<reference evidence="14" key="1">
    <citation type="submission" date="2016-05" db="EMBL/GenBank/DDBJ databases">
        <authorList>
            <person name="Lavstsen T."/>
            <person name="Jespersen J.S."/>
        </authorList>
    </citation>
    <scope>NUCLEOTIDE SEQUENCE</scope>
    <source>
        <strain evidence="14">PFRJS10</strain>
    </source>
</reference>
<dbReference type="SUPFAM" id="SSF55811">
    <property type="entry name" value="Nudix"/>
    <property type="match status" value="1"/>
</dbReference>
<evidence type="ECO:0000256" key="4">
    <source>
        <dbReference type="ARBA" id="ARBA00022705"/>
    </source>
</evidence>
<evidence type="ECO:0000256" key="10">
    <source>
        <dbReference type="ARBA" id="ARBA00035861"/>
    </source>
</evidence>
<gene>
    <name evidence="14" type="ORF">PFR_JS10_2026</name>
    <name evidence="15" type="ORF">PFR_JS23_203</name>
</gene>
<organism evidence="14">
    <name type="scientific">Propionibacterium freudenreichii</name>
    <dbReference type="NCBI Taxonomy" id="1744"/>
    <lineage>
        <taxon>Bacteria</taxon>
        <taxon>Bacillati</taxon>
        <taxon>Actinomycetota</taxon>
        <taxon>Actinomycetes</taxon>
        <taxon>Propionibacteriales</taxon>
        <taxon>Propionibacteriaceae</taxon>
        <taxon>Propionibacterium</taxon>
    </lineage>
</organism>